<organism evidence="3 4">
    <name type="scientific">Aldrovandia affinis</name>
    <dbReference type="NCBI Taxonomy" id="143900"/>
    <lineage>
        <taxon>Eukaryota</taxon>
        <taxon>Metazoa</taxon>
        <taxon>Chordata</taxon>
        <taxon>Craniata</taxon>
        <taxon>Vertebrata</taxon>
        <taxon>Euteleostomi</taxon>
        <taxon>Actinopterygii</taxon>
        <taxon>Neopterygii</taxon>
        <taxon>Teleostei</taxon>
        <taxon>Notacanthiformes</taxon>
        <taxon>Halosauridae</taxon>
        <taxon>Aldrovandia</taxon>
    </lineage>
</organism>
<evidence type="ECO:0000313" key="3">
    <source>
        <dbReference type="EMBL" id="KAJ8378454.1"/>
    </source>
</evidence>
<dbReference type="PANTHER" id="PTHR46599">
    <property type="entry name" value="PIGGYBAC TRANSPOSABLE ELEMENT-DERIVED PROTEIN 4"/>
    <property type="match status" value="1"/>
</dbReference>
<dbReference type="PANTHER" id="PTHR46599:SF3">
    <property type="entry name" value="PIGGYBAC TRANSPOSABLE ELEMENT-DERIVED PROTEIN 4"/>
    <property type="match status" value="1"/>
</dbReference>
<feature type="compositionally biased region" description="Basic and acidic residues" evidence="1">
    <location>
        <begin position="19"/>
        <end position="28"/>
    </location>
</feature>
<dbReference type="InterPro" id="IPR029526">
    <property type="entry name" value="PGBD"/>
</dbReference>
<dbReference type="AlphaFoldDB" id="A0AAD7W345"/>
<feature type="compositionally biased region" description="Polar residues" evidence="1">
    <location>
        <begin position="1"/>
        <end position="15"/>
    </location>
</feature>
<accession>A0AAD7W345</accession>
<dbReference type="EMBL" id="JAINUG010000320">
    <property type="protein sequence ID" value="KAJ8378454.1"/>
    <property type="molecule type" value="Genomic_DNA"/>
</dbReference>
<evidence type="ECO:0000256" key="1">
    <source>
        <dbReference type="SAM" id="MobiDB-lite"/>
    </source>
</evidence>
<evidence type="ECO:0000313" key="4">
    <source>
        <dbReference type="Proteomes" id="UP001221898"/>
    </source>
</evidence>
<keyword evidence="4" id="KW-1185">Reference proteome</keyword>
<feature type="region of interest" description="Disordered" evidence="1">
    <location>
        <begin position="1"/>
        <end position="79"/>
    </location>
</feature>
<name>A0AAD7W345_9TELE</name>
<protein>
    <recommendedName>
        <fullName evidence="2">PiggyBac transposable element-derived protein domain-containing protein</fullName>
    </recommendedName>
</protein>
<reference evidence="3" key="1">
    <citation type="journal article" date="2023" name="Science">
        <title>Genome structures resolve the early diversification of teleost fishes.</title>
        <authorList>
            <person name="Parey E."/>
            <person name="Louis A."/>
            <person name="Montfort J."/>
            <person name="Bouchez O."/>
            <person name="Roques C."/>
            <person name="Iampietro C."/>
            <person name="Lluch J."/>
            <person name="Castinel A."/>
            <person name="Donnadieu C."/>
            <person name="Desvignes T."/>
            <person name="Floi Bucao C."/>
            <person name="Jouanno E."/>
            <person name="Wen M."/>
            <person name="Mejri S."/>
            <person name="Dirks R."/>
            <person name="Jansen H."/>
            <person name="Henkel C."/>
            <person name="Chen W.J."/>
            <person name="Zahm M."/>
            <person name="Cabau C."/>
            <person name="Klopp C."/>
            <person name="Thompson A.W."/>
            <person name="Robinson-Rechavi M."/>
            <person name="Braasch I."/>
            <person name="Lecointre G."/>
            <person name="Bobe J."/>
            <person name="Postlethwait J.H."/>
            <person name="Berthelot C."/>
            <person name="Roest Crollius H."/>
            <person name="Guiguen Y."/>
        </authorList>
    </citation>
    <scope>NUCLEOTIDE SEQUENCE</scope>
    <source>
        <strain evidence="3">NC1722</strain>
    </source>
</reference>
<gene>
    <name evidence="3" type="ORF">AAFF_G00242690</name>
</gene>
<proteinExistence type="predicted"/>
<dbReference type="Pfam" id="PF13843">
    <property type="entry name" value="DDE_Tnp_1_7"/>
    <property type="match status" value="1"/>
</dbReference>
<dbReference type="Proteomes" id="UP001221898">
    <property type="component" value="Unassembled WGS sequence"/>
</dbReference>
<evidence type="ECO:0000259" key="2">
    <source>
        <dbReference type="Pfam" id="PF13843"/>
    </source>
</evidence>
<comment type="caution">
    <text evidence="3">The sequence shown here is derived from an EMBL/GenBank/DDBJ whole genome shotgun (WGS) entry which is preliminary data.</text>
</comment>
<feature type="domain" description="PiggyBac transposable element-derived protein" evidence="2">
    <location>
        <begin position="86"/>
        <end position="443"/>
    </location>
</feature>
<sequence length="584" mass="66545">MIDFVNDSTASSRASSPDAPERRDHTSGREPTPTPVGSAKKKGRASSRGRGQDPEWHQTGWQPHKIPFTATPGPQSAAAELDSDLPADYLELFLTDELLRHIVDQTNLYARQFFEAHPDSQPHSRGNAWKPVSVPEMKTFFGLTFLTGYVKKPNLELYWSVDEVDATPYFSQTMPRNRFQLIWRYLHFNDNTSQDATDRMYKVRPVLDHIVGKFKELYQPGQNICIDEGMMLWRGHLSFRVYNPQKPVKYGIKSYILCDSATGYCFNMKPYVGEGSTLPDTVFGLLDRLPGHGYTLYMDNFYNSVALCERLVAAQTNVCGTLRQNRGEPKVINEVTKSDLGAGGKIVRHNGGVMVLAWHDKRLVKMVTTCHQDRMEKVDVWQKGHGTKVPQLKPECIVAYNSCMNGVDKLDQNIAYYPFIRRSLDWSKKFVAYLFQLSMFNAHVLYKARNPGECKSHLEFIRRVVRSWTAKCHVGVEEVGEQEEEGEDVAGVGAEGGGDFEEGRGTQRAPYNTDPESRLDGLMRKHQLEHLQPTNRKSRPARRCRVCARRGQRSETKMWCKSCRVPLHAGECFTVYHTKKDYSV</sequence>